<dbReference type="Gene3D" id="3.30.70.1820">
    <property type="entry name" value="L1 transposable element, RRM domain"/>
    <property type="match status" value="1"/>
</dbReference>
<protein>
    <recommendedName>
        <fullName evidence="3">L1 transposable element RRM domain-containing protein</fullName>
    </recommendedName>
</protein>
<keyword evidence="1" id="KW-0175">Coiled coil</keyword>
<accession>A0A2D4HA78</accession>
<name>A0A2D4HA78_MICLE</name>
<reference evidence="2" key="1">
    <citation type="submission" date="2017-07" db="EMBL/GenBank/DDBJ databases">
        <authorList>
            <person name="Mikheyev A."/>
            <person name="Grau M."/>
        </authorList>
    </citation>
    <scope>NUCLEOTIDE SEQUENCE</scope>
    <source>
        <tissue evidence="2">Venom_gland</tissue>
    </source>
</reference>
<organism evidence="2">
    <name type="scientific">Micrurus lemniscatus lemniscatus</name>
    <dbReference type="NCBI Taxonomy" id="129467"/>
    <lineage>
        <taxon>Eukaryota</taxon>
        <taxon>Metazoa</taxon>
        <taxon>Chordata</taxon>
        <taxon>Craniata</taxon>
        <taxon>Vertebrata</taxon>
        <taxon>Euteleostomi</taxon>
        <taxon>Lepidosauria</taxon>
        <taxon>Squamata</taxon>
        <taxon>Bifurcata</taxon>
        <taxon>Unidentata</taxon>
        <taxon>Episquamata</taxon>
        <taxon>Toxicofera</taxon>
        <taxon>Serpentes</taxon>
        <taxon>Colubroidea</taxon>
        <taxon>Elapidae</taxon>
        <taxon>Elapinae</taxon>
        <taxon>Micrurus</taxon>
    </lineage>
</organism>
<sequence>MEKQPAISNANIHSTLLTLQDSMSKLQEIMLKNHTETRADTNELKKEMGKLKAEMKADISKLDEKIGTIQQALEKNELTIKEVEKRAEQTEKNLERVDEHLKTVIKEMEDSLVYLEMDKAATYLRFHNIVESKEEDLEQVMAEILVEVLERDKDEILKELDEVYRVSTNYARRYKCPREVYIRFARRKVRDIIYKILRDETIKYKDKEITVLK</sequence>
<feature type="coiled-coil region" evidence="1">
    <location>
        <begin position="34"/>
        <end position="107"/>
    </location>
</feature>
<dbReference type="EMBL" id="IACK01015260">
    <property type="protein sequence ID" value="LAA68888.1"/>
    <property type="molecule type" value="Transcribed_RNA"/>
</dbReference>
<evidence type="ECO:0008006" key="3">
    <source>
        <dbReference type="Google" id="ProtNLM"/>
    </source>
</evidence>
<dbReference type="AlphaFoldDB" id="A0A2D4HA78"/>
<reference evidence="2" key="2">
    <citation type="submission" date="2017-11" db="EMBL/GenBank/DDBJ databases">
        <title>Coralsnake Venomics: Analyses of Venom Gland Transcriptomes and Proteomes of Six Brazilian Taxa.</title>
        <authorList>
            <person name="Aird S.D."/>
            <person name="Jorge da Silva N."/>
            <person name="Qiu L."/>
            <person name="Villar-Briones A."/>
            <person name="Aparecida-Saddi V."/>
            <person name="Campos-Telles M.P."/>
            <person name="Grau M."/>
            <person name="Mikheyev A.S."/>
        </authorList>
    </citation>
    <scope>NUCLEOTIDE SEQUENCE</scope>
    <source>
        <tissue evidence="2">Venom_gland</tissue>
    </source>
</reference>
<proteinExistence type="predicted"/>
<evidence type="ECO:0000313" key="2">
    <source>
        <dbReference type="EMBL" id="LAA68888.1"/>
    </source>
</evidence>
<evidence type="ECO:0000256" key="1">
    <source>
        <dbReference type="SAM" id="Coils"/>
    </source>
</evidence>